<name>A0A0D0GJ20_9SPHI</name>
<keyword evidence="2" id="KW-1185">Reference proteome</keyword>
<evidence type="ECO:0000313" key="2">
    <source>
        <dbReference type="Proteomes" id="UP000032049"/>
    </source>
</evidence>
<dbReference type="EMBL" id="JXRA01000073">
    <property type="protein sequence ID" value="KIO76130.1"/>
    <property type="molecule type" value="Genomic_DNA"/>
</dbReference>
<evidence type="ECO:0000313" key="1">
    <source>
        <dbReference type="EMBL" id="KIO76130.1"/>
    </source>
</evidence>
<proteinExistence type="predicted"/>
<reference evidence="1 2" key="1">
    <citation type="submission" date="2015-01" db="EMBL/GenBank/DDBJ databases">
        <title>Draft genome sequence of Pedobacter sp. NL19 isolated from sludge of an effluent treatment pond in an abandoned uranium mine.</title>
        <authorList>
            <person name="Santos T."/>
            <person name="Caetano T."/>
            <person name="Covas C."/>
            <person name="Cruz A."/>
            <person name="Mendo S."/>
        </authorList>
    </citation>
    <scope>NUCLEOTIDE SEQUENCE [LARGE SCALE GENOMIC DNA]</scope>
    <source>
        <strain evidence="1 2">NL19</strain>
    </source>
</reference>
<comment type="caution">
    <text evidence="1">The sequence shown here is derived from an EMBL/GenBank/DDBJ whole genome shotgun (WGS) entry which is preliminary data.</text>
</comment>
<sequence>KIILDEASNGAIARQSGCLITKTSKGQLIYTIQSAPDAAAGLKTAASLNTIETPRGGQYQVNLPDGTKVWLNAASSLSFPARYKLSCTGRFSIAAKISGGL</sequence>
<dbReference type="AlphaFoldDB" id="A0A0D0GJ20"/>
<dbReference type="OrthoDB" id="1099963at2"/>
<protein>
    <submittedName>
        <fullName evidence="1">Uncharacterized protein</fullName>
    </submittedName>
</protein>
<dbReference type="STRING" id="1503925.TH53_16795"/>
<dbReference type="Proteomes" id="UP000032049">
    <property type="component" value="Unassembled WGS sequence"/>
</dbReference>
<dbReference type="Gene3D" id="2.60.120.1440">
    <property type="match status" value="1"/>
</dbReference>
<feature type="non-terminal residue" evidence="1">
    <location>
        <position position="1"/>
    </location>
</feature>
<gene>
    <name evidence="1" type="ORF">TH53_16795</name>
</gene>
<organism evidence="1 2">
    <name type="scientific">Pedobacter lusitanus</name>
    <dbReference type="NCBI Taxonomy" id="1503925"/>
    <lineage>
        <taxon>Bacteria</taxon>
        <taxon>Pseudomonadati</taxon>
        <taxon>Bacteroidota</taxon>
        <taxon>Sphingobacteriia</taxon>
        <taxon>Sphingobacteriales</taxon>
        <taxon>Sphingobacteriaceae</taxon>
        <taxon>Pedobacter</taxon>
    </lineage>
</organism>
<accession>A0A0D0GJ20</accession>